<gene>
    <name evidence="4" type="ORF">O1G22_04815</name>
</gene>
<accession>A0ABY7NVT6</accession>
<dbReference type="SUPFAM" id="SSF159468">
    <property type="entry name" value="AtpF-like"/>
    <property type="match status" value="1"/>
</dbReference>
<evidence type="ECO:0000313" key="5">
    <source>
        <dbReference type="Proteomes" id="UP001212326"/>
    </source>
</evidence>
<protein>
    <recommendedName>
        <fullName evidence="6">ATP synthase subunit F</fullName>
    </recommendedName>
</protein>
<dbReference type="Proteomes" id="UP001212326">
    <property type="component" value="Chromosome"/>
</dbReference>
<sequence>MGRVAAIGEQTRVAGLALAGVTVLVAEEPEAVHRAWRGLPQDVALVIVTPAAADTLGPALLDSARPLTAVMPA</sequence>
<evidence type="ECO:0000256" key="3">
    <source>
        <dbReference type="ARBA" id="ARBA00023065"/>
    </source>
</evidence>
<organism evidence="4 5">
    <name type="scientific">Streptomyces camelliae</name>
    <dbReference type="NCBI Taxonomy" id="3004093"/>
    <lineage>
        <taxon>Bacteria</taxon>
        <taxon>Bacillati</taxon>
        <taxon>Actinomycetota</taxon>
        <taxon>Actinomycetes</taxon>
        <taxon>Kitasatosporales</taxon>
        <taxon>Streptomycetaceae</taxon>
        <taxon>Streptomyces</taxon>
    </lineage>
</organism>
<proteinExistence type="inferred from homology"/>
<dbReference type="RefSeq" id="WP_270080134.1">
    <property type="nucleotide sequence ID" value="NZ_CP115300.1"/>
</dbReference>
<keyword evidence="2" id="KW-0813">Transport</keyword>
<reference evidence="4 5" key="1">
    <citation type="submission" date="2022-12" db="EMBL/GenBank/DDBJ databases">
        <authorList>
            <person name="Mo P."/>
        </authorList>
    </citation>
    <scope>NUCLEOTIDE SEQUENCE [LARGE SCALE GENOMIC DNA]</scope>
    <source>
        <strain evidence="4 5">HUAS 2-6</strain>
    </source>
</reference>
<name>A0ABY7NVT6_9ACTN</name>
<evidence type="ECO:0000256" key="2">
    <source>
        <dbReference type="ARBA" id="ARBA00022448"/>
    </source>
</evidence>
<dbReference type="InterPro" id="IPR008218">
    <property type="entry name" value="ATPase_V1-cplx_f_g_su"/>
</dbReference>
<dbReference type="Pfam" id="PF01990">
    <property type="entry name" value="ATP-synt_F"/>
    <property type="match status" value="1"/>
</dbReference>
<evidence type="ECO:0000256" key="1">
    <source>
        <dbReference type="ARBA" id="ARBA00010148"/>
    </source>
</evidence>
<evidence type="ECO:0000313" key="4">
    <source>
        <dbReference type="EMBL" id="WBO62190.1"/>
    </source>
</evidence>
<dbReference type="InterPro" id="IPR036906">
    <property type="entry name" value="ATPase_V1_fsu_sf"/>
</dbReference>
<evidence type="ECO:0008006" key="6">
    <source>
        <dbReference type="Google" id="ProtNLM"/>
    </source>
</evidence>
<dbReference type="EMBL" id="CP115300">
    <property type="protein sequence ID" value="WBO62190.1"/>
    <property type="molecule type" value="Genomic_DNA"/>
</dbReference>
<keyword evidence="3" id="KW-0406">Ion transport</keyword>
<comment type="similarity">
    <text evidence="1">Belongs to the V-ATPase F subunit family.</text>
</comment>
<dbReference type="Gene3D" id="3.40.50.10580">
    <property type="entry name" value="ATPase, V1 complex, subunit F"/>
    <property type="match status" value="1"/>
</dbReference>
<keyword evidence="5" id="KW-1185">Reference proteome</keyword>